<feature type="region of interest" description="Disordered" evidence="1">
    <location>
        <begin position="51"/>
        <end position="119"/>
    </location>
</feature>
<dbReference type="VEuPathDB" id="FungiDB:P170DRAFT_479765"/>
<dbReference type="Proteomes" id="UP000234275">
    <property type="component" value="Unassembled WGS sequence"/>
</dbReference>
<evidence type="ECO:0000256" key="1">
    <source>
        <dbReference type="SAM" id="MobiDB-lite"/>
    </source>
</evidence>
<evidence type="ECO:0000313" key="2">
    <source>
        <dbReference type="EMBL" id="PLB45246.1"/>
    </source>
</evidence>
<evidence type="ECO:0000313" key="3">
    <source>
        <dbReference type="Proteomes" id="UP000234275"/>
    </source>
</evidence>
<accession>A0A2I2FXE1</accession>
<sequence>MPMNWNDQADARLLVAILQTMTGKLDTAAIAKHMGTECTVSAIQHRIQRIKEKAANAGENDSPAAEQTSAAASPAPSPEKRKRGRPAGTKKVNKPVAKKAKADGEDMAAEGNGEALTEA</sequence>
<dbReference type="STRING" id="1392250.A0A2I2FXE1"/>
<dbReference type="EMBL" id="MSFO01000008">
    <property type="protein sequence ID" value="PLB45246.1"/>
    <property type="molecule type" value="Genomic_DNA"/>
</dbReference>
<organism evidence="2 3">
    <name type="scientific">Aspergillus steynii IBT 23096</name>
    <dbReference type="NCBI Taxonomy" id="1392250"/>
    <lineage>
        <taxon>Eukaryota</taxon>
        <taxon>Fungi</taxon>
        <taxon>Dikarya</taxon>
        <taxon>Ascomycota</taxon>
        <taxon>Pezizomycotina</taxon>
        <taxon>Eurotiomycetes</taxon>
        <taxon>Eurotiomycetidae</taxon>
        <taxon>Eurotiales</taxon>
        <taxon>Aspergillaceae</taxon>
        <taxon>Aspergillus</taxon>
        <taxon>Aspergillus subgen. Circumdati</taxon>
    </lineage>
</organism>
<name>A0A2I2FXE1_9EURO</name>
<dbReference type="AlphaFoldDB" id="A0A2I2FXE1"/>
<proteinExistence type="predicted"/>
<keyword evidence="3" id="KW-1185">Reference proteome</keyword>
<comment type="caution">
    <text evidence="2">The sequence shown here is derived from an EMBL/GenBank/DDBJ whole genome shotgun (WGS) entry which is preliminary data.</text>
</comment>
<reference evidence="2 3" key="1">
    <citation type="submission" date="2016-12" db="EMBL/GenBank/DDBJ databases">
        <title>The genomes of Aspergillus section Nigri reveals drivers in fungal speciation.</title>
        <authorList>
            <consortium name="DOE Joint Genome Institute"/>
            <person name="Vesth T.C."/>
            <person name="Nybo J."/>
            <person name="Theobald S."/>
            <person name="Brandl J."/>
            <person name="Frisvad J.C."/>
            <person name="Nielsen K.F."/>
            <person name="Lyhne E.K."/>
            <person name="Kogle M.E."/>
            <person name="Kuo A."/>
            <person name="Riley R."/>
            <person name="Clum A."/>
            <person name="Nolan M."/>
            <person name="Lipzen A."/>
            <person name="Salamov A."/>
            <person name="Henrissat B."/>
            <person name="Wiebenga A."/>
            <person name="De Vries R.P."/>
            <person name="Grigoriev I.V."/>
            <person name="Mortensen U.H."/>
            <person name="Andersen M.R."/>
            <person name="Baker S.E."/>
        </authorList>
    </citation>
    <scope>NUCLEOTIDE SEQUENCE [LARGE SCALE GENOMIC DNA]</scope>
    <source>
        <strain evidence="2 3">IBT 23096</strain>
    </source>
</reference>
<feature type="compositionally biased region" description="Low complexity" evidence="1">
    <location>
        <begin position="62"/>
        <end position="74"/>
    </location>
</feature>
<gene>
    <name evidence="2" type="ORF">P170DRAFT_479765</name>
</gene>
<dbReference type="OrthoDB" id="5418867at2759"/>
<evidence type="ECO:0008006" key="4">
    <source>
        <dbReference type="Google" id="ProtNLM"/>
    </source>
</evidence>
<dbReference type="GeneID" id="36561414"/>
<dbReference type="RefSeq" id="XP_024700548.1">
    <property type="nucleotide sequence ID" value="XM_024853716.1"/>
</dbReference>
<protein>
    <recommendedName>
        <fullName evidence="4">AT hook motif protein</fullName>
    </recommendedName>
</protein>